<dbReference type="PROSITE" id="PS00122">
    <property type="entry name" value="CARBOXYLESTERASE_B_1"/>
    <property type="match status" value="1"/>
</dbReference>
<comment type="similarity">
    <text evidence="1 5">Belongs to the type-B carboxylesterase/lipase family.</text>
</comment>
<evidence type="ECO:0000313" key="8">
    <source>
        <dbReference type="EMBL" id="CAL8105113.1"/>
    </source>
</evidence>
<dbReference type="PROSITE" id="PS00941">
    <property type="entry name" value="CARBOXYLESTERASE_B_2"/>
    <property type="match status" value="1"/>
</dbReference>
<feature type="domain" description="Carboxylesterase type B" evidence="7">
    <location>
        <begin position="29"/>
        <end position="580"/>
    </location>
</feature>
<keyword evidence="2" id="KW-0719">Serine esterase</keyword>
<proteinExistence type="inferred from homology"/>
<evidence type="ECO:0000256" key="5">
    <source>
        <dbReference type="RuleBase" id="RU361235"/>
    </source>
</evidence>
<keyword evidence="4" id="KW-0325">Glycoprotein</keyword>
<dbReference type="Gene3D" id="3.40.50.1820">
    <property type="entry name" value="alpha/beta hydrolase"/>
    <property type="match status" value="1"/>
</dbReference>
<dbReference type="InterPro" id="IPR029058">
    <property type="entry name" value="AB_hydrolase_fold"/>
</dbReference>
<accession>A0ABP1QIZ2</accession>
<evidence type="ECO:0000313" key="9">
    <source>
        <dbReference type="Proteomes" id="UP001642540"/>
    </source>
</evidence>
<dbReference type="EC" id="3.1.1.-" evidence="5"/>
<name>A0ABP1QIZ2_9HEXA</name>
<comment type="caution">
    <text evidence="8">The sequence shown here is derived from an EMBL/GenBank/DDBJ whole genome shotgun (WGS) entry which is preliminary data.</text>
</comment>
<keyword evidence="9" id="KW-1185">Reference proteome</keyword>
<keyword evidence="6" id="KW-1133">Transmembrane helix</keyword>
<reference evidence="8 9" key="1">
    <citation type="submission" date="2024-08" db="EMBL/GenBank/DDBJ databases">
        <authorList>
            <person name="Cucini C."/>
            <person name="Frati F."/>
        </authorList>
    </citation>
    <scope>NUCLEOTIDE SEQUENCE [LARGE SCALE GENOMIC DNA]</scope>
</reference>
<gene>
    <name evidence="8" type="ORF">ODALV1_LOCUS11960</name>
</gene>
<dbReference type="EMBL" id="CAXLJM020000036">
    <property type="protein sequence ID" value="CAL8105113.1"/>
    <property type="molecule type" value="Genomic_DNA"/>
</dbReference>
<evidence type="ECO:0000256" key="3">
    <source>
        <dbReference type="ARBA" id="ARBA00022801"/>
    </source>
</evidence>
<evidence type="ECO:0000256" key="6">
    <source>
        <dbReference type="SAM" id="Phobius"/>
    </source>
</evidence>
<keyword evidence="6" id="KW-0812">Transmembrane</keyword>
<keyword evidence="3 5" id="KW-0378">Hydrolase</keyword>
<organism evidence="8 9">
    <name type="scientific">Orchesella dallaii</name>
    <dbReference type="NCBI Taxonomy" id="48710"/>
    <lineage>
        <taxon>Eukaryota</taxon>
        <taxon>Metazoa</taxon>
        <taxon>Ecdysozoa</taxon>
        <taxon>Arthropoda</taxon>
        <taxon>Hexapoda</taxon>
        <taxon>Collembola</taxon>
        <taxon>Entomobryomorpha</taxon>
        <taxon>Entomobryoidea</taxon>
        <taxon>Orchesellidae</taxon>
        <taxon>Orchesellinae</taxon>
        <taxon>Orchesella</taxon>
    </lineage>
</organism>
<sequence>MSAKAKGYIAAALVAIVGYAVSYLDSKDTPVVKISTGDLVGYVSRTREGSEFFQFLGIPYASPPIGDLRFEPPQPPKKWEGVRKAKRYGSMCIHINSLSRGIDGKEDCLYLNIFTPKFSENPKKSGKRLPVLFYVHGGYFMAGGSNYMGPYYLLEEQVILVTINYRLASMGFLNTEDGSIAGNMGMKDQVMALRFIKNEIENFGGDPNNIVLWGESAGAAAVHFHMLSPMSKGLFSKVIMSSGTAIKPWSLVTHPRKQALHFANTLNCTTENSTSMVQCLKGLDAKKLVLTHIDALNTPIMDPLKIFAPSIEVHSKDLATAFLTEHPYDILKNGKAHRVPLLTGVNSHEGLLATARIYHNRTLAKEVESNWDDLSSVFFYYEKSLADVTKKIREYYFGVSKEKLRFYNQFLNFTHAFSDRLYIHSMREMVKIQSQYSPVYAYYFSYPLERGLTFFYDVTPTTPVYFQIGTKVVQEWVKKAFGISPLHFGACHGDELVLLYNFPMTYIDVGDKDYEMSRQMIQTFVQFAYDDTTLTIGDTPWTSVNASLAKQGAMQYIHLGNDSTHGTFIDEPFTERMEFWDSLKLPWKMTF</sequence>
<dbReference type="PANTHER" id="PTHR11559">
    <property type="entry name" value="CARBOXYLESTERASE"/>
    <property type="match status" value="1"/>
</dbReference>
<keyword evidence="6" id="KW-0472">Membrane</keyword>
<dbReference type="SUPFAM" id="SSF53474">
    <property type="entry name" value="alpha/beta-Hydrolases"/>
    <property type="match status" value="1"/>
</dbReference>
<evidence type="ECO:0000256" key="2">
    <source>
        <dbReference type="ARBA" id="ARBA00022487"/>
    </source>
</evidence>
<evidence type="ECO:0000259" key="7">
    <source>
        <dbReference type="Pfam" id="PF00135"/>
    </source>
</evidence>
<dbReference type="Pfam" id="PF00135">
    <property type="entry name" value="COesterase"/>
    <property type="match status" value="1"/>
</dbReference>
<dbReference type="InterPro" id="IPR019819">
    <property type="entry name" value="Carboxylesterase_B_CS"/>
</dbReference>
<dbReference type="InterPro" id="IPR019826">
    <property type="entry name" value="Carboxylesterase_B_AS"/>
</dbReference>
<dbReference type="InterPro" id="IPR002018">
    <property type="entry name" value="CarbesteraseB"/>
</dbReference>
<evidence type="ECO:0000256" key="1">
    <source>
        <dbReference type="ARBA" id="ARBA00005964"/>
    </source>
</evidence>
<dbReference type="InterPro" id="IPR050309">
    <property type="entry name" value="Type-B_Carboxylest/Lipase"/>
</dbReference>
<protein>
    <recommendedName>
        <fullName evidence="5">Carboxylic ester hydrolase</fullName>
        <ecNumber evidence="5">3.1.1.-</ecNumber>
    </recommendedName>
</protein>
<dbReference type="Proteomes" id="UP001642540">
    <property type="component" value="Unassembled WGS sequence"/>
</dbReference>
<feature type="transmembrane region" description="Helical" evidence="6">
    <location>
        <begin position="7"/>
        <end position="24"/>
    </location>
</feature>
<evidence type="ECO:0000256" key="4">
    <source>
        <dbReference type="ARBA" id="ARBA00023180"/>
    </source>
</evidence>